<protein>
    <submittedName>
        <fullName evidence="6">3072_t:CDS:1</fullName>
    </submittedName>
</protein>
<evidence type="ECO:0000313" key="7">
    <source>
        <dbReference type="Proteomes" id="UP001153678"/>
    </source>
</evidence>
<proteinExistence type="predicted"/>
<dbReference type="GO" id="GO:0005634">
    <property type="term" value="C:nucleus"/>
    <property type="evidence" value="ECO:0007669"/>
    <property type="project" value="UniProtKB-SubCell"/>
</dbReference>
<keyword evidence="3" id="KW-0804">Transcription</keyword>
<feature type="non-terminal residue" evidence="6">
    <location>
        <position position="1"/>
    </location>
</feature>
<feature type="non-terminal residue" evidence="6">
    <location>
        <position position="111"/>
    </location>
</feature>
<comment type="subcellular location">
    <subcellularLocation>
        <location evidence="1">Nucleus</location>
    </subcellularLocation>
</comment>
<organism evidence="6 7">
    <name type="scientific">Funneliformis geosporum</name>
    <dbReference type="NCBI Taxonomy" id="1117311"/>
    <lineage>
        <taxon>Eukaryota</taxon>
        <taxon>Fungi</taxon>
        <taxon>Fungi incertae sedis</taxon>
        <taxon>Mucoromycota</taxon>
        <taxon>Glomeromycotina</taxon>
        <taxon>Glomeromycetes</taxon>
        <taxon>Glomerales</taxon>
        <taxon>Glomeraceae</taxon>
        <taxon>Funneliformis</taxon>
    </lineage>
</organism>
<feature type="domain" description="Velvet" evidence="5">
    <location>
        <begin position="3"/>
        <end position="111"/>
    </location>
</feature>
<reference evidence="6" key="1">
    <citation type="submission" date="2022-08" db="EMBL/GenBank/DDBJ databases">
        <authorList>
            <person name="Kallberg Y."/>
            <person name="Tangrot J."/>
            <person name="Rosling A."/>
        </authorList>
    </citation>
    <scope>NUCLEOTIDE SEQUENCE</scope>
    <source>
        <strain evidence="6">Wild A</strain>
    </source>
</reference>
<dbReference type="InterPro" id="IPR037525">
    <property type="entry name" value="Velvet_dom"/>
</dbReference>
<dbReference type="Gene3D" id="2.60.40.3960">
    <property type="entry name" value="Velvet domain"/>
    <property type="match status" value="1"/>
</dbReference>
<evidence type="ECO:0000256" key="1">
    <source>
        <dbReference type="ARBA" id="ARBA00004123"/>
    </source>
</evidence>
<gene>
    <name evidence="6" type="ORF">FWILDA_LOCUS13012</name>
</gene>
<evidence type="ECO:0000256" key="2">
    <source>
        <dbReference type="ARBA" id="ARBA00023015"/>
    </source>
</evidence>
<keyword evidence="7" id="KW-1185">Reference proteome</keyword>
<evidence type="ECO:0000259" key="5">
    <source>
        <dbReference type="PROSITE" id="PS51821"/>
    </source>
</evidence>
<dbReference type="Proteomes" id="UP001153678">
    <property type="component" value="Unassembled WGS sequence"/>
</dbReference>
<keyword evidence="4" id="KW-0539">Nucleus</keyword>
<dbReference type="AlphaFoldDB" id="A0A9W4X555"/>
<comment type="caution">
    <text evidence="6">The sequence shown here is derived from an EMBL/GenBank/DDBJ whole genome shotgun (WGS) entry which is preliminary data.</text>
</comment>
<sequence>MESSNVNRKLQLEVVQQPIHARMSGLGEDKGRRPISPLPFVRLRILDGSTPINIDTIDAGLLILQASLYDSQTGLEVTSANLIGEKFVNGQKLEDTSGNLDIWFVFKDLSV</sequence>
<name>A0A9W4X555_9GLOM</name>
<dbReference type="Pfam" id="PF11754">
    <property type="entry name" value="Velvet"/>
    <property type="match status" value="2"/>
</dbReference>
<dbReference type="PANTHER" id="PTHR33572:SF3">
    <property type="entry name" value="VELVET COMPLEX SUBUNIT B"/>
    <property type="match status" value="1"/>
</dbReference>
<keyword evidence="2" id="KW-0805">Transcription regulation</keyword>
<dbReference type="EMBL" id="CAMKVN010004556">
    <property type="protein sequence ID" value="CAI2187306.1"/>
    <property type="molecule type" value="Genomic_DNA"/>
</dbReference>
<dbReference type="InterPro" id="IPR038491">
    <property type="entry name" value="Velvet_dom_sf"/>
</dbReference>
<dbReference type="PROSITE" id="PS51821">
    <property type="entry name" value="VELVET"/>
    <property type="match status" value="1"/>
</dbReference>
<evidence type="ECO:0000256" key="3">
    <source>
        <dbReference type="ARBA" id="ARBA00023163"/>
    </source>
</evidence>
<accession>A0A9W4X555</accession>
<dbReference type="OrthoDB" id="3056235at2759"/>
<dbReference type="InterPro" id="IPR021740">
    <property type="entry name" value="Velvet"/>
</dbReference>
<evidence type="ECO:0000256" key="4">
    <source>
        <dbReference type="ARBA" id="ARBA00023242"/>
    </source>
</evidence>
<evidence type="ECO:0000313" key="6">
    <source>
        <dbReference type="EMBL" id="CAI2187306.1"/>
    </source>
</evidence>
<dbReference type="PANTHER" id="PTHR33572">
    <property type="entry name" value="SPORE DEVELOPMENT REGULATOR VOSA"/>
    <property type="match status" value="1"/>
</dbReference>